<evidence type="ECO:0000259" key="5">
    <source>
        <dbReference type="Pfam" id="PF13458"/>
    </source>
</evidence>
<reference evidence="6 7" key="1">
    <citation type="journal article" date="2018" name="Front. Microbiol.">
        <title>Adaptation of the Freshwater Bloom-Forming Cyanobacterium Microcystis aeruginosa to Brackish Water Is Driven by Recent Horizontal Transfer of Sucrose Genes.</title>
        <authorList>
            <person name="Tanabe Y."/>
            <person name="Hodoki Y."/>
            <person name="Sano T."/>
            <person name="Tada K."/>
            <person name="Watanabe M.M."/>
        </authorList>
    </citation>
    <scope>NUCLEOTIDE SEQUENCE [LARGE SCALE GENOMIC DNA]</scope>
    <source>
        <strain evidence="6 7">Sj</strain>
    </source>
</reference>
<dbReference type="PANTHER" id="PTHR30483">
    <property type="entry name" value="LEUCINE-SPECIFIC-BINDING PROTEIN"/>
    <property type="match status" value="1"/>
</dbReference>
<dbReference type="InterPro" id="IPR028081">
    <property type="entry name" value="Leu-bd"/>
</dbReference>
<keyword evidence="4" id="KW-0472">Membrane</keyword>
<evidence type="ECO:0000313" key="6">
    <source>
        <dbReference type="EMBL" id="GBL11584.1"/>
    </source>
</evidence>
<dbReference type="Proteomes" id="UP000248272">
    <property type="component" value="Unassembled WGS sequence"/>
</dbReference>
<name>A0A2Z6URZ7_MICAE</name>
<feature type="domain" description="Leucine-binding protein" evidence="5">
    <location>
        <begin position="205"/>
        <end position="498"/>
    </location>
</feature>
<dbReference type="InterPro" id="IPR028082">
    <property type="entry name" value="Peripla_BP_I"/>
</dbReference>
<feature type="compositionally biased region" description="Polar residues" evidence="3">
    <location>
        <begin position="111"/>
        <end position="124"/>
    </location>
</feature>
<accession>A0A2Z6URZ7</accession>
<keyword evidence="4" id="KW-1133">Transmembrane helix</keyword>
<keyword evidence="2" id="KW-0732">Signal</keyword>
<evidence type="ECO:0000256" key="1">
    <source>
        <dbReference type="ARBA" id="ARBA00010062"/>
    </source>
</evidence>
<protein>
    <recommendedName>
        <fullName evidence="5">Leucine-binding protein domain-containing protein</fullName>
    </recommendedName>
</protein>
<keyword evidence="4" id="KW-0812">Transmembrane</keyword>
<evidence type="ECO:0000256" key="2">
    <source>
        <dbReference type="ARBA" id="ARBA00022729"/>
    </source>
</evidence>
<feature type="transmembrane region" description="Helical" evidence="4">
    <location>
        <begin position="71"/>
        <end position="92"/>
    </location>
</feature>
<sequence>MTTWQCDGIPKDGKTYPQAIAGGHEPCENTTPDCPICGLPREAMDPVTTTVKTTVVVSPGGTTRVGQKSNWLLPFALIITALTAGLGGWSLLQMLIPKPDTPQVVREETPDNQPKTTFVSNTAKNPDLFSQGEKILLNSTPNKEKGAAAFKKEDWANAIASYQLAATPQANDPEGKIYYNNAKAREKGNQNTIAVVVPIANDPNSAKEILRGVARYQEEFNNSNPGNPLEIVIANDGGGLQSKAIADDLIQSGQVLAVMGHGIDPFSQKAIESYEKEGLAILSPLTTSVSQTGNATLKTIPLKDKSQEVLGSYLEAVAKTVANYTSKQENSPSVVLFYNSDSPYSQKLKDSFAKAIKEPGGQIVKEIDTTKGNFNPKTAIDQAKQAGARVVFLALSKDRDRIDQAVAIAQESSGMLLLGGNELYTPDILIQGADSIDGLVLAVPWSFQATDPFAKDALKSWRGRVSWRTATAYDTMKVLGEAIAKSSDRATVVETLNRGITLQGNTTDFKIFNQVPLVRANRGNEGPKGSQYQFDPI</sequence>
<organism evidence="6 7">
    <name type="scientific">Microcystis aeruginosa Sj</name>
    <dbReference type="NCBI Taxonomy" id="1979544"/>
    <lineage>
        <taxon>Bacteria</taxon>
        <taxon>Bacillati</taxon>
        <taxon>Cyanobacteriota</taxon>
        <taxon>Cyanophyceae</taxon>
        <taxon>Oscillatoriophycideae</taxon>
        <taxon>Chroococcales</taxon>
        <taxon>Microcystaceae</taxon>
        <taxon>Microcystis</taxon>
    </lineage>
</organism>
<feature type="region of interest" description="Disordered" evidence="3">
    <location>
        <begin position="102"/>
        <end position="126"/>
    </location>
</feature>
<evidence type="ECO:0000256" key="4">
    <source>
        <dbReference type="SAM" id="Phobius"/>
    </source>
</evidence>
<dbReference type="RefSeq" id="WP_110579833.1">
    <property type="nucleotide sequence ID" value="NZ_BDSG01000083.1"/>
</dbReference>
<comment type="caution">
    <text evidence="6">The sequence shown here is derived from an EMBL/GenBank/DDBJ whole genome shotgun (WGS) entry which is preliminary data.</text>
</comment>
<dbReference type="EMBL" id="BDSG01000083">
    <property type="protein sequence ID" value="GBL11584.1"/>
    <property type="molecule type" value="Genomic_DNA"/>
</dbReference>
<dbReference type="SUPFAM" id="SSF53822">
    <property type="entry name" value="Periplasmic binding protein-like I"/>
    <property type="match status" value="1"/>
</dbReference>
<dbReference type="PANTHER" id="PTHR30483:SF6">
    <property type="entry name" value="PERIPLASMIC BINDING PROTEIN OF ABC TRANSPORTER FOR NATURAL AMINO ACIDS"/>
    <property type="match status" value="1"/>
</dbReference>
<gene>
    <name evidence="6" type="ORF">MSj_03090</name>
</gene>
<dbReference type="Pfam" id="PF13458">
    <property type="entry name" value="Peripla_BP_6"/>
    <property type="match status" value="1"/>
</dbReference>
<evidence type="ECO:0000313" key="7">
    <source>
        <dbReference type="Proteomes" id="UP000248272"/>
    </source>
</evidence>
<proteinExistence type="inferred from homology"/>
<comment type="similarity">
    <text evidence="1">Belongs to the leucine-binding protein family.</text>
</comment>
<evidence type="ECO:0000256" key="3">
    <source>
        <dbReference type="SAM" id="MobiDB-lite"/>
    </source>
</evidence>
<dbReference type="InterPro" id="IPR051010">
    <property type="entry name" value="BCAA_transport"/>
</dbReference>
<dbReference type="AlphaFoldDB" id="A0A2Z6URZ7"/>
<dbReference type="Gene3D" id="3.40.50.2300">
    <property type="match status" value="2"/>
</dbReference>
<dbReference type="CDD" id="cd06268">
    <property type="entry name" value="PBP1_ABC_transporter_LIVBP-like"/>
    <property type="match status" value="1"/>
</dbReference>